<dbReference type="PANTHER" id="PTHR36115">
    <property type="entry name" value="PROLINE-RICH ANTIGEN HOMOLOG-RELATED"/>
    <property type="match status" value="1"/>
</dbReference>
<accession>A0ABV2KWL5</accession>
<comment type="subcellular location">
    <subcellularLocation>
        <location evidence="1">Cell membrane</location>
        <topology evidence="1">Multi-pass membrane protein</topology>
    </subcellularLocation>
</comment>
<reference evidence="8 9" key="1">
    <citation type="submission" date="2024-06" db="EMBL/GenBank/DDBJ databases">
        <title>Genomic Encyclopedia of Type Strains, Phase IV (KMG-IV): sequencing the most valuable type-strain genomes for metagenomic binning, comparative biology and taxonomic classification.</title>
        <authorList>
            <person name="Goeker M."/>
        </authorList>
    </citation>
    <scope>NUCLEOTIDE SEQUENCE [LARGE SCALE GENOMIC DNA]</scope>
    <source>
        <strain evidence="8 9">DSM 23520</strain>
    </source>
</reference>
<comment type="caution">
    <text evidence="8">The sequence shown here is derived from an EMBL/GenBank/DDBJ whole genome shotgun (WGS) entry which is preliminary data.</text>
</comment>
<feature type="transmembrane region" description="Helical" evidence="6">
    <location>
        <begin position="122"/>
        <end position="139"/>
    </location>
</feature>
<keyword evidence="4 6" id="KW-1133">Transmembrane helix</keyword>
<feature type="transmembrane region" description="Helical" evidence="6">
    <location>
        <begin position="62"/>
        <end position="82"/>
    </location>
</feature>
<proteinExistence type="predicted"/>
<evidence type="ECO:0000256" key="4">
    <source>
        <dbReference type="ARBA" id="ARBA00022989"/>
    </source>
</evidence>
<evidence type="ECO:0000313" key="8">
    <source>
        <dbReference type="EMBL" id="MET3683974.1"/>
    </source>
</evidence>
<gene>
    <name evidence="8" type="ORF">ABID56_002099</name>
</gene>
<dbReference type="PANTHER" id="PTHR36115:SF9">
    <property type="entry name" value="LMO1584 PROTEIN"/>
    <property type="match status" value="1"/>
</dbReference>
<evidence type="ECO:0000259" key="7">
    <source>
        <dbReference type="Pfam" id="PF06271"/>
    </source>
</evidence>
<feature type="domain" description="RDD" evidence="7">
    <location>
        <begin position="23"/>
        <end position="151"/>
    </location>
</feature>
<dbReference type="RefSeq" id="WP_354220890.1">
    <property type="nucleotide sequence ID" value="NZ_JBEPMX010000011.1"/>
</dbReference>
<keyword evidence="3 6" id="KW-0812">Transmembrane</keyword>
<evidence type="ECO:0000256" key="3">
    <source>
        <dbReference type="ARBA" id="ARBA00022692"/>
    </source>
</evidence>
<feature type="transmembrane region" description="Helical" evidence="6">
    <location>
        <begin position="30"/>
        <end position="50"/>
    </location>
</feature>
<evidence type="ECO:0000256" key="5">
    <source>
        <dbReference type="ARBA" id="ARBA00023136"/>
    </source>
</evidence>
<dbReference type="Proteomes" id="UP001549167">
    <property type="component" value="Unassembled WGS sequence"/>
</dbReference>
<organism evidence="8 9">
    <name type="scientific">Alkalibacillus flavidus</name>
    <dbReference type="NCBI Taxonomy" id="546021"/>
    <lineage>
        <taxon>Bacteria</taxon>
        <taxon>Bacillati</taxon>
        <taxon>Bacillota</taxon>
        <taxon>Bacilli</taxon>
        <taxon>Bacillales</taxon>
        <taxon>Bacillaceae</taxon>
        <taxon>Alkalibacillus</taxon>
    </lineage>
</organism>
<evidence type="ECO:0000313" key="9">
    <source>
        <dbReference type="Proteomes" id="UP001549167"/>
    </source>
</evidence>
<dbReference type="EMBL" id="JBEPMX010000011">
    <property type="protein sequence ID" value="MET3683974.1"/>
    <property type="molecule type" value="Genomic_DNA"/>
</dbReference>
<dbReference type="InterPro" id="IPR010432">
    <property type="entry name" value="RDD"/>
</dbReference>
<evidence type="ECO:0000256" key="1">
    <source>
        <dbReference type="ARBA" id="ARBA00004651"/>
    </source>
</evidence>
<dbReference type="InterPro" id="IPR051791">
    <property type="entry name" value="Pra-immunoreactive"/>
</dbReference>
<evidence type="ECO:0000256" key="2">
    <source>
        <dbReference type="ARBA" id="ARBA00022475"/>
    </source>
</evidence>
<keyword evidence="9" id="KW-1185">Reference proteome</keyword>
<evidence type="ECO:0000256" key="6">
    <source>
        <dbReference type="SAM" id="Phobius"/>
    </source>
</evidence>
<keyword evidence="2" id="KW-1003">Cell membrane</keyword>
<keyword evidence="5 6" id="KW-0472">Membrane</keyword>
<protein>
    <submittedName>
        <fullName evidence="8">RDD family membrane protein YckC</fullName>
    </submittedName>
</protein>
<dbReference type="Pfam" id="PF06271">
    <property type="entry name" value="RDD"/>
    <property type="match status" value="1"/>
</dbReference>
<name>A0ABV2KWL5_9BACI</name>
<sequence length="158" mass="18583">MTETYESNVYEADEHAQHEDVRYAGFWMRFWAYVVDLIVVFAINGVILMPYRIVTGGDNVEIGFWTVAAILTTIVLYAYFVFMTKWFNQTLGKRIFGLRVIRQDREPLSWSDLVFREVVGRFFYRVLGFTNLLYIVVAFNPEKQGIHDMIGDTYVIHE</sequence>